<keyword evidence="2" id="KW-0732">Signal</keyword>
<dbReference type="Proteomes" id="UP001196136">
    <property type="component" value="Unassembled WGS sequence"/>
</dbReference>
<dbReference type="PANTHER" id="PTHR40940:SF2">
    <property type="entry name" value="BATD"/>
    <property type="match status" value="1"/>
</dbReference>
<keyword evidence="1" id="KW-0472">Membrane</keyword>
<proteinExistence type="predicted"/>
<dbReference type="Pfam" id="PF13584">
    <property type="entry name" value="BatD"/>
    <property type="match status" value="2"/>
</dbReference>
<reference evidence="3 4" key="1">
    <citation type="submission" date="2021-08" db="EMBL/GenBank/DDBJ databases">
        <title>Muricauda profundi sp. nov., a marine bacterium isolated from deep seawater of the Mariana Trench.</title>
        <authorList>
            <person name="Wei Y."/>
        </authorList>
    </citation>
    <scope>NUCLEOTIDE SEQUENCE [LARGE SCALE GENOMIC DNA]</scope>
    <source>
        <strain evidence="3 4">W52</strain>
    </source>
</reference>
<evidence type="ECO:0000313" key="4">
    <source>
        <dbReference type="Proteomes" id="UP001196136"/>
    </source>
</evidence>
<comment type="caution">
    <text evidence="3">The sequence shown here is derived from an EMBL/GenBank/DDBJ whole genome shotgun (WGS) entry which is preliminary data.</text>
</comment>
<evidence type="ECO:0000313" key="3">
    <source>
        <dbReference type="EMBL" id="MBW8198755.1"/>
    </source>
</evidence>
<feature type="chain" id="PRO_5046072420" evidence="2">
    <location>
        <begin position="25"/>
        <end position="595"/>
    </location>
</feature>
<gene>
    <name evidence="3" type="ORF">K1F36_02860</name>
</gene>
<protein>
    <submittedName>
        <fullName evidence="3">BatD family protein</fullName>
    </submittedName>
</protein>
<keyword evidence="1" id="KW-1133">Transmembrane helix</keyword>
<organism evidence="3 4">
    <name type="scientific">Flagellimonas abyssi</name>
    <dbReference type="NCBI Taxonomy" id="2864871"/>
    <lineage>
        <taxon>Bacteria</taxon>
        <taxon>Pseudomonadati</taxon>
        <taxon>Bacteroidota</taxon>
        <taxon>Flavobacteriia</taxon>
        <taxon>Flavobacteriales</taxon>
        <taxon>Flavobacteriaceae</taxon>
        <taxon>Flagellimonas</taxon>
    </lineage>
</organism>
<dbReference type="InterPro" id="IPR025738">
    <property type="entry name" value="BatD"/>
</dbReference>
<accession>A0ABS7EMD4</accession>
<evidence type="ECO:0000256" key="2">
    <source>
        <dbReference type="SAM" id="SignalP"/>
    </source>
</evidence>
<evidence type="ECO:0000256" key="1">
    <source>
        <dbReference type="SAM" id="Phobius"/>
    </source>
</evidence>
<sequence length="595" mass="66088">MKLLKGNILLFLGMFLLVGIYSHAQDETKGVEFTMNLSKEELGVNERLRVDFTMNKDGDNFKPPQFEGFNVVMGPSQSISSSWINGKRSFSKTYTYILVPTARGSFTINQATIEIAGQTYKTTPQKVEVTAAVDKPNSQKTVDDVADENLHLVAEVSKGNPYMNEAVTVIYKLYVSPNVSVTNYRPLDNPTYNNFWSQDIPVTKHTAQNGTYQGKPYRYVVLKRVVLYPQKSGQLNIEPLSLEIFVDVPTNRRDFFGGRIYTSTSKTVSAGSRTINVKPLPEAGKPAGFSGAVGDFDFSVTTSKTQLNASESLQAKVEVSGKGNLKLFQLPEPELPSSLEVYDPEYEESINTYSSGMEGKVSNNYTIVPSFRGKYPIPSISFSFFNPGTGKYETIRSEEINIEVIEGPTASSGTLAGPSSNKQVVVPTGDQFHFININPNLSAISSEKFFGSNLFFILLFAPLILIPIAIFTFKKREAIASDVVGNKIKRANRLARKYLSTAKKELGNKEAFYVALEKGLHNYLKAKLHIETSEFSKDKITSILSEKNVNNSDIQGFISLLTSCEMARYSPFSNVQMQQDYEKASEVISNLDKQL</sequence>
<dbReference type="PANTHER" id="PTHR40940">
    <property type="entry name" value="PROTEIN BATD-RELATED"/>
    <property type="match status" value="1"/>
</dbReference>
<feature type="transmembrane region" description="Helical" evidence="1">
    <location>
        <begin position="454"/>
        <end position="473"/>
    </location>
</feature>
<feature type="signal peptide" evidence="2">
    <location>
        <begin position="1"/>
        <end position="24"/>
    </location>
</feature>
<name>A0ABS7EMD4_9FLAO</name>
<dbReference type="RefSeq" id="WP_220112471.1">
    <property type="nucleotide sequence ID" value="NZ_JAHZSV010000003.1"/>
</dbReference>
<keyword evidence="1" id="KW-0812">Transmembrane</keyword>
<dbReference type="EMBL" id="JAHZSV010000003">
    <property type="protein sequence ID" value="MBW8198755.1"/>
    <property type="molecule type" value="Genomic_DNA"/>
</dbReference>
<keyword evidence="4" id="KW-1185">Reference proteome</keyword>